<proteinExistence type="predicted"/>
<keyword evidence="2" id="KW-1185">Reference proteome</keyword>
<accession>A0A5B0GZM4</accession>
<reference evidence="1 2" key="1">
    <citation type="submission" date="2019-08" db="EMBL/GenBank/DDBJ databases">
        <title>Paraburkholderia sp. DCY113.</title>
        <authorList>
            <person name="Kang J."/>
        </authorList>
    </citation>
    <scope>NUCLEOTIDE SEQUENCE [LARGE SCALE GENOMIC DNA]</scope>
    <source>
        <strain evidence="1 2">DCY113</strain>
    </source>
</reference>
<protein>
    <recommendedName>
        <fullName evidence="3">Outer membrane protein</fullName>
    </recommendedName>
</protein>
<dbReference type="Proteomes" id="UP000325273">
    <property type="component" value="Unassembled WGS sequence"/>
</dbReference>
<evidence type="ECO:0008006" key="3">
    <source>
        <dbReference type="Google" id="ProtNLM"/>
    </source>
</evidence>
<name>A0A5B0GZM4_9BURK</name>
<gene>
    <name evidence="1" type="ORF">FVF58_22925</name>
</gene>
<evidence type="ECO:0000313" key="2">
    <source>
        <dbReference type="Proteomes" id="UP000325273"/>
    </source>
</evidence>
<comment type="caution">
    <text evidence="1">The sequence shown here is derived from an EMBL/GenBank/DDBJ whole genome shotgun (WGS) entry which is preliminary data.</text>
</comment>
<evidence type="ECO:0000313" key="1">
    <source>
        <dbReference type="EMBL" id="KAA1008252.1"/>
    </source>
</evidence>
<dbReference type="EMBL" id="VTUZ01000015">
    <property type="protein sequence ID" value="KAA1008252.1"/>
    <property type="molecule type" value="Genomic_DNA"/>
</dbReference>
<dbReference type="AlphaFoldDB" id="A0A5B0GZM4"/>
<sequence>MLSAVVWVIVTNADAQEIFVQAGTQGPGIGGAITVTQIVGLHVDFNAISFHHDFTVSGIRYKDDLDLRQGGLYLDLFPPYASGFRITAGVRFSDDHLKGTSVPTNGTYLFGGKQYPAFPGEYAVAEARYPSVMPYFGVGYGHHPQAKGLGFIADLGVAYGIPEVSYTLSPTLIQRTGPAMSQQIASEGLNELKSKVSPYRWYPVVQIGVSYRF</sequence>
<dbReference type="Gene3D" id="2.40.160.170">
    <property type="match status" value="1"/>
</dbReference>
<organism evidence="1 2">
    <name type="scientific">Paraburkholderia panacisoli</name>
    <dbReference type="NCBI Taxonomy" id="2603818"/>
    <lineage>
        <taxon>Bacteria</taxon>
        <taxon>Pseudomonadati</taxon>
        <taxon>Pseudomonadota</taxon>
        <taxon>Betaproteobacteria</taxon>
        <taxon>Burkholderiales</taxon>
        <taxon>Burkholderiaceae</taxon>
        <taxon>Paraburkholderia</taxon>
    </lineage>
</organism>